<dbReference type="Pfam" id="PF01066">
    <property type="entry name" value="CDP-OH_P_transf"/>
    <property type="match status" value="1"/>
</dbReference>
<organism evidence="14 15">
    <name type="scientific">Phormidium yuhuli AB48</name>
    <dbReference type="NCBI Taxonomy" id="2940671"/>
    <lineage>
        <taxon>Bacteria</taxon>
        <taxon>Bacillati</taxon>
        <taxon>Cyanobacteriota</taxon>
        <taxon>Cyanophyceae</taxon>
        <taxon>Oscillatoriophycideae</taxon>
        <taxon>Oscillatoriales</taxon>
        <taxon>Oscillatoriaceae</taxon>
        <taxon>Phormidium</taxon>
        <taxon>Phormidium yuhuli</taxon>
    </lineage>
</organism>
<keyword evidence="10" id="KW-1208">Phospholipid metabolism</keyword>
<comment type="similarity">
    <text evidence="2 12">Belongs to the CDP-alcohol phosphatidyltransferase class-I family.</text>
</comment>
<keyword evidence="7" id="KW-0443">Lipid metabolism</keyword>
<feature type="transmembrane region" description="Helical" evidence="13">
    <location>
        <begin position="6"/>
        <end position="22"/>
    </location>
</feature>
<dbReference type="InterPro" id="IPR000462">
    <property type="entry name" value="CDP-OH_P_trans"/>
</dbReference>
<keyword evidence="8 13" id="KW-0472">Membrane</keyword>
<dbReference type="EC" id="2.7.8.5" evidence="11"/>
<dbReference type="PIRSF" id="PIRSF000847">
    <property type="entry name" value="Phos_ph_gly_syn"/>
    <property type="match status" value="1"/>
</dbReference>
<reference evidence="14" key="1">
    <citation type="submission" date="2022-06" db="EMBL/GenBank/DDBJ databases">
        <title>Genome sequence of Phormidium yuhuli AB48 isolated from an industrial photobioreactor environment.</title>
        <authorList>
            <person name="Qiu Y."/>
            <person name="Noonan A.J.C."/>
            <person name="Dofher K."/>
            <person name="Koch M."/>
            <person name="Kieft B."/>
            <person name="Lin X."/>
            <person name="Ziels R.M."/>
            <person name="Hallam S.J."/>
        </authorList>
    </citation>
    <scope>NUCLEOTIDE SEQUENCE</scope>
    <source>
        <strain evidence="14">AB48</strain>
    </source>
</reference>
<dbReference type="NCBIfam" id="TIGR00560">
    <property type="entry name" value="pgsA"/>
    <property type="match status" value="1"/>
</dbReference>
<keyword evidence="3" id="KW-0444">Lipid biosynthesis</keyword>
<dbReference type="InterPro" id="IPR048254">
    <property type="entry name" value="CDP_ALCOHOL_P_TRANSF_CS"/>
</dbReference>
<dbReference type="InterPro" id="IPR004570">
    <property type="entry name" value="Phosphatidylglycerol_P_synth"/>
</dbReference>
<dbReference type="Proteomes" id="UP001056708">
    <property type="component" value="Chromosome"/>
</dbReference>
<evidence type="ECO:0000256" key="4">
    <source>
        <dbReference type="ARBA" id="ARBA00022679"/>
    </source>
</evidence>
<evidence type="ECO:0000256" key="10">
    <source>
        <dbReference type="ARBA" id="ARBA00023264"/>
    </source>
</evidence>
<dbReference type="RefSeq" id="WP_252664103.1">
    <property type="nucleotide sequence ID" value="NZ_CP098611.1"/>
</dbReference>
<evidence type="ECO:0000313" key="14">
    <source>
        <dbReference type="EMBL" id="USR92024.1"/>
    </source>
</evidence>
<feature type="transmembrane region" description="Helical" evidence="13">
    <location>
        <begin position="31"/>
        <end position="51"/>
    </location>
</feature>
<dbReference type="PANTHER" id="PTHR14269">
    <property type="entry name" value="CDP-DIACYLGLYCEROL--GLYCEROL-3-PHOSPHATE 3-PHOSPHATIDYLTRANSFERASE-RELATED"/>
    <property type="match status" value="1"/>
</dbReference>
<evidence type="ECO:0000256" key="12">
    <source>
        <dbReference type="RuleBase" id="RU003750"/>
    </source>
</evidence>
<keyword evidence="6 13" id="KW-1133">Transmembrane helix</keyword>
<keyword evidence="4 12" id="KW-0808">Transferase</keyword>
<evidence type="ECO:0000256" key="8">
    <source>
        <dbReference type="ARBA" id="ARBA00023136"/>
    </source>
</evidence>
<evidence type="ECO:0000256" key="9">
    <source>
        <dbReference type="ARBA" id="ARBA00023209"/>
    </source>
</evidence>
<evidence type="ECO:0000256" key="2">
    <source>
        <dbReference type="ARBA" id="ARBA00010441"/>
    </source>
</evidence>
<dbReference type="PROSITE" id="PS00379">
    <property type="entry name" value="CDP_ALCOHOL_P_TRANSF"/>
    <property type="match status" value="1"/>
</dbReference>
<evidence type="ECO:0000313" key="15">
    <source>
        <dbReference type="Proteomes" id="UP001056708"/>
    </source>
</evidence>
<accession>A0ABY5AS38</accession>
<feature type="transmembrane region" description="Helical" evidence="13">
    <location>
        <begin position="146"/>
        <end position="164"/>
    </location>
</feature>
<keyword evidence="9" id="KW-0594">Phospholipid biosynthesis</keyword>
<evidence type="ECO:0000256" key="3">
    <source>
        <dbReference type="ARBA" id="ARBA00022516"/>
    </source>
</evidence>
<dbReference type="GO" id="GO:0008444">
    <property type="term" value="F:CDP-diacylglycerol-glycerol-3-phosphate 3-phosphatidyltransferase activity"/>
    <property type="evidence" value="ECO:0007669"/>
    <property type="project" value="UniProtKB-EC"/>
</dbReference>
<dbReference type="Gene3D" id="1.20.120.1760">
    <property type="match status" value="1"/>
</dbReference>
<dbReference type="InterPro" id="IPR050324">
    <property type="entry name" value="CDP-alcohol_PTase-I"/>
</dbReference>
<dbReference type="InterPro" id="IPR043130">
    <property type="entry name" value="CDP-OH_PTrfase_TM_dom"/>
</dbReference>
<evidence type="ECO:0000256" key="13">
    <source>
        <dbReference type="SAM" id="Phobius"/>
    </source>
</evidence>
<gene>
    <name evidence="14" type="primary">pgsA</name>
    <name evidence="14" type="ORF">NEA10_04685</name>
</gene>
<evidence type="ECO:0000256" key="1">
    <source>
        <dbReference type="ARBA" id="ARBA00004141"/>
    </source>
</evidence>
<protein>
    <recommendedName>
        <fullName evidence="11">CDP-diacylglycerol--glycerol-3-phosphate 3-phosphatidyltransferase</fullName>
        <ecNumber evidence="11">2.7.8.5</ecNumber>
    </recommendedName>
</protein>
<keyword evidence="5 13" id="KW-0812">Transmembrane</keyword>
<keyword evidence="15" id="KW-1185">Reference proteome</keyword>
<dbReference type="EMBL" id="CP098611">
    <property type="protein sequence ID" value="USR92024.1"/>
    <property type="molecule type" value="Genomic_DNA"/>
</dbReference>
<evidence type="ECO:0000256" key="5">
    <source>
        <dbReference type="ARBA" id="ARBA00022692"/>
    </source>
</evidence>
<evidence type="ECO:0000256" key="6">
    <source>
        <dbReference type="ARBA" id="ARBA00022989"/>
    </source>
</evidence>
<evidence type="ECO:0000256" key="11">
    <source>
        <dbReference type="NCBIfam" id="TIGR00560"/>
    </source>
</evidence>
<evidence type="ECO:0000256" key="7">
    <source>
        <dbReference type="ARBA" id="ARBA00023098"/>
    </source>
</evidence>
<feature type="transmembrane region" description="Helical" evidence="13">
    <location>
        <begin position="71"/>
        <end position="95"/>
    </location>
</feature>
<comment type="subcellular location">
    <subcellularLocation>
        <location evidence="1">Membrane</location>
        <topology evidence="1">Multi-pass membrane protein</topology>
    </subcellularLocation>
</comment>
<sequence length="177" mass="19517">MTAATWITVSRLFVIPIFLYVVQNPSSGDRWLALGLFLVAALTDWLDGYVARRFNQVTDLGKFLDPLVDKLLIFAPLLVLIEWGTLPAWGVFLVLTRELTIAGWRVNQSKISGANLWGKAKTVSQIVAISLLLAPLPEPWPQVGVISFWAAVALTVISGVIYLIPPRQTESESLSES</sequence>
<name>A0ABY5AS38_9CYAN</name>
<proteinExistence type="inferred from homology"/>
<dbReference type="PANTHER" id="PTHR14269:SF62">
    <property type="entry name" value="CDP-DIACYLGLYCEROL--GLYCEROL-3-PHOSPHATE 3-PHOSPHATIDYLTRANSFERASE 1, CHLOROPLASTIC"/>
    <property type="match status" value="1"/>
</dbReference>